<evidence type="ECO:0000256" key="1">
    <source>
        <dbReference type="ARBA" id="ARBA00004067"/>
    </source>
</evidence>
<sequence length="683" mass="75878">MLFLFWESSLMNDQGIKESIETLKEQIRKYDYHYYVLDEPLVPDAEYDRCFKALQQYEEQYPQFLSPDSPTQRVSGTPSDAFMPVAHKQPMLSLSNVFTTDELKAFIKRAIEKLDEPNQQLVFACEPKLDGLAVNMTYEGGILTHAATRGDGAVGENITANIKTIASVPLRLRVSKPPKLIEVRGEVYIPKADFEAYNARARELGEKTFANPRNAAAGSLRQLNPEISASRPLAIYCYGIGACEDYKLPNSHLEQLNLLKEFGFRVSPETRRAVGIEGCLDYYQYMLAKRNQLPFEIDGVVYKIDSISLQQQLGYVSRAPRFACAHKFPATEEMTRLIAVDFQVGRTGAVTPVARLEPVSVGGVTVSNATLHNFDEITRKDIRIGDTVIIRRAGDVIPEVVSVILEKRPANARMIELPKNCPVCGSEVVREADEAIARCVGGLYCKAQLKRMMWHFASRKAMYIEGLGSVLIDQLVDEGIVHHLADLYELDLQTLASLPRMGEKSAKNLLSALEKSKKTTFNRFLYALGIREIGEAGARVLAEHYCDVEGLKAATIEELMTLNDIGPVAASHVVHFFAQAHNLEVIDRLLELGIHWPKSEKIQVNQQNPFFGKTVVLTGTLSTMGREEAKAKLLALGAKVSGSVSSKTDYVVAGSEAGSKLIKATELGVVIIEEDEFLKWVNS</sequence>
<comment type="catalytic activity">
    <reaction evidence="12 14 15">
        <text>NAD(+) + (deoxyribonucleotide)n-3'-hydroxyl + 5'-phospho-(deoxyribonucleotide)m = (deoxyribonucleotide)n+m + AMP + beta-nicotinamide D-nucleotide.</text>
        <dbReference type="EC" id="6.5.1.2"/>
    </reaction>
</comment>
<dbReference type="PROSITE" id="PS01055">
    <property type="entry name" value="DNA_LIGASE_N1"/>
    <property type="match status" value="1"/>
</dbReference>
<dbReference type="FunFam" id="1.10.150.20:FF:000006">
    <property type="entry name" value="DNA ligase"/>
    <property type="match status" value="1"/>
</dbReference>
<keyword evidence="10 14" id="KW-0520">NAD</keyword>
<dbReference type="PANTHER" id="PTHR23389">
    <property type="entry name" value="CHROMOSOME TRANSMISSION FIDELITY FACTOR 18"/>
    <property type="match status" value="1"/>
</dbReference>
<dbReference type="InterPro" id="IPR004149">
    <property type="entry name" value="Znf_DNAligase_C4"/>
</dbReference>
<dbReference type="PANTHER" id="PTHR23389:SF9">
    <property type="entry name" value="DNA LIGASE"/>
    <property type="match status" value="1"/>
</dbReference>
<name>A0A2S6F253_LEGPN</name>
<evidence type="ECO:0000313" key="18">
    <source>
        <dbReference type="Proteomes" id="UP000239239"/>
    </source>
</evidence>
<evidence type="ECO:0000313" key="17">
    <source>
        <dbReference type="EMBL" id="PPK31491.1"/>
    </source>
</evidence>
<evidence type="ECO:0000259" key="16">
    <source>
        <dbReference type="PROSITE" id="PS50172"/>
    </source>
</evidence>
<evidence type="ECO:0000256" key="4">
    <source>
        <dbReference type="ARBA" id="ARBA00022598"/>
    </source>
</evidence>
<dbReference type="EMBL" id="PQWY01000010">
    <property type="protein sequence ID" value="PPK31491.1"/>
    <property type="molecule type" value="Genomic_DNA"/>
</dbReference>
<dbReference type="NCBIfam" id="NF005932">
    <property type="entry name" value="PRK07956.1"/>
    <property type="match status" value="1"/>
</dbReference>
<dbReference type="CDD" id="cd00114">
    <property type="entry name" value="LIGANc"/>
    <property type="match status" value="1"/>
</dbReference>
<dbReference type="CDD" id="cd17748">
    <property type="entry name" value="BRCT_DNA_ligase_like"/>
    <property type="match status" value="1"/>
</dbReference>
<dbReference type="SUPFAM" id="SSF47781">
    <property type="entry name" value="RuvA domain 2-like"/>
    <property type="match status" value="1"/>
</dbReference>
<dbReference type="InterPro" id="IPR013840">
    <property type="entry name" value="DNAligase_N"/>
</dbReference>
<comment type="similarity">
    <text evidence="13 14">Belongs to the NAD-dependent DNA ligase family. LigA subfamily.</text>
</comment>
<evidence type="ECO:0000256" key="3">
    <source>
        <dbReference type="ARBA" id="ARBA00013308"/>
    </source>
</evidence>
<dbReference type="Gene3D" id="3.30.470.30">
    <property type="entry name" value="DNA ligase/mRNA capping enzyme"/>
    <property type="match status" value="1"/>
</dbReference>
<dbReference type="SUPFAM" id="SSF52113">
    <property type="entry name" value="BRCT domain"/>
    <property type="match status" value="1"/>
</dbReference>
<evidence type="ECO:0000256" key="8">
    <source>
        <dbReference type="ARBA" id="ARBA00022833"/>
    </source>
</evidence>
<feature type="binding site" evidence="14">
    <location>
        <begin position="44"/>
        <end position="48"/>
    </location>
    <ligand>
        <name>NAD(+)</name>
        <dbReference type="ChEBI" id="CHEBI:57540"/>
    </ligand>
</feature>
<evidence type="ECO:0000256" key="13">
    <source>
        <dbReference type="ARBA" id="ARBA00060881"/>
    </source>
</evidence>
<feature type="binding site" evidence="14">
    <location>
        <position position="424"/>
    </location>
    <ligand>
        <name>Zn(2+)</name>
        <dbReference type="ChEBI" id="CHEBI:29105"/>
    </ligand>
</feature>
<evidence type="ECO:0000256" key="7">
    <source>
        <dbReference type="ARBA" id="ARBA00022763"/>
    </source>
</evidence>
<keyword evidence="6 14" id="KW-0479">Metal-binding</keyword>
<evidence type="ECO:0000256" key="9">
    <source>
        <dbReference type="ARBA" id="ARBA00022842"/>
    </source>
</evidence>
<organism evidence="17 18">
    <name type="scientific">Legionella pneumophila</name>
    <dbReference type="NCBI Taxonomy" id="446"/>
    <lineage>
        <taxon>Bacteria</taxon>
        <taxon>Pseudomonadati</taxon>
        <taxon>Pseudomonadota</taxon>
        <taxon>Gammaproteobacteria</taxon>
        <taxon>Legionellales</taxon>
        <taxon>Legionellaceae</taxon>
        <taxon>Legionella</taxon>
    </lineage>
</organism>
<dbReference type="Gene3D" id="1.10.287.610">
    <property type="entry name" value="Helix hairpin bin"/>
    <property type="match status" value="1"/>
</dbReference>
<gene>
    <name evidence="14 17" type="primary">ligA</name>
    <name evidence="17" type="ORF">C3928_05500</name>
</gene>
<accession>A0A2S6F253</accession>
<reference evidence="17 18" key="1">
    <citation type="submission" date="2018-02" db="EMBL/GenBank/DDBJ databases">
        <title>Draft genome sequences of four Legionella pneumophila clinical strains isolated in Ontario.</title>
        <authorList>
            <person name="Fortuna A."/>
            <person name="Ramnarine R."/>
            <person name="Li A."/>
            <person name="Frantz C."/>
            <person name="Mallo G."/>
        </authorList>
    </citation>
    <scope>NUCLEOTIDE SEQUENCE [LARGE SCALE GENOMIC DNA]</scope>
    <source>
        <strain evidence="17 18">LG61</strain>
    </source>
</reference>
<evidence type="ECO:0000256" key="11">
    <source>
        <dbReference type="ARBA" id="ARBA00023204"/>
    </source>
</evidence>
<dbReference type="GO" id="GO:0006260">
    <property type="term" value="P:DNA replication"/>
    <property type="evidence" value="ECO:0007669"/>
    <property type="project" value="UniProtKB-KW"/>
</dbReference>
<feature type="binding site" evidence="14">
    <location>
        <begin position="93"/>
        <end position="94"/>
    </location>
    <ligand>
        <name>NAD(+)</name>
        <dbReference type="ChEBI" id="CHEBI:57540"/>
    </ligand>
</feature>
<dbReference type="HAMAP" id="MF_01588">
    <property type="entry name" value="DNA_ligase_A"/>
    <property type="match status" value="1"/>
</dbReference>
<feature type="active site" description="N6-AMP-lysine intermediate" evidence="14">
    <location>
        <position position="128"/>
    </location>
</feature>
<comment type="cofactor">
    <cofactor evidence="14">
        <name>Mg(2+)</name>
        <dbReference type="ChEBI" id="CHEBI:18420"/>
    </cofactor>
    <cofactor evidence="14">
        <name>Mn(2+)</name>
        <dbReference type="ChEBI" id="CHEBI:29035"/>
    </cofactor>
</comment>
<dbReference type="InterPro" id="IPR041663">
    <property type="entry name" value="DisA/LigA_HHH"/>
</dbReference>
<keyword evidence="8 14" id="KW-0862">Zinc</keyword>
<dbReference type="SUPFAM" id="SSF50249">
    <property type="entry name" value="Nucleic acid-binding proteins"/>
    <property type="match status" value="1"/>
</dbReference>
<keyword evidence="5 14" id="KW-0235">DNA replication</keyword>
<dbReference type="Pfam" id="PF03120">
    <property type="entry name" value="OB_DNA_ligase"/>
    <property type="match status" value="1"/>
</dbReference>
<dbReference type="GO" id="GO:0046872">
    <property type="term" value="F:metal ion binding"/>
    <property type="evidence" value="ECO:0007669"/>
    <property type="project" value="UniProtKB-KW"/>
</dbReference>
<dbReference type="AlphaFoldDB" id="A0A2S6F253"/>
<evidence type="ECO:0000256" key="14">
    <source>
        <dbReference type="HAMAP-Rule" id="MF_01588"/>
    </source>
</evidence>
<keyword evidence="4 14" id="KW-0436">Ligase</keyword>
<keyword evidence="11 14" id="KW-0234">DNA repair</keyword>
<dbReference type="SMART" id="SM00278">
    <property type="entry name" value="HhH1"/>
    <property type="match status" value="4"/>
</dbReference>
<proteinExistence type="inferred from homology"/>
<feature type="binding site" evidence="14">
    <location>
        <position position="149"/>
    </location>
    <ligand>
        <name>NAD(+)</name>
        <dbReference type="ChEBI" id="CHEBI:57540"/>
    </ligand>
</feature>
<keyword evidence="9 14" id="KW-0460">Magnesium</keyword>
<dbReference type="GO" id="GO:0006281">
    <property type="term" value="P:DNA repair"/>
    <property type="evidence" value="ECO:0007669"/>
    <property type="project" value="UniProtKB-KW"/>
</dbReference>
<dbReference type="PIRSF" id="PIRSF001604">
    <property type="entry name" value="LigA"/>
    <property type="match status" value="1"/>
</dbReference>
<keyword evidence="14" id="KW-0464">Manganese</keyword>
<dbReference type="InterPro" id="IPR001679">
    <property type="entry name" value="DNA_ligase"/>
</dbReference>
<dbReference type="EC" id="6.5.1.2" evidence="2 14"/>
<comment type="caution">
    <text evidence="14">Lacks conserved residue(s) required for the propagation of feature annotation.</text>
</comment>
<feature type="binding site" evidence="14">
    <location>
        <position position="186"/>
    </location>
    <ligand>
        <name>NAD(+)</name>
        <dbReference type="ChEBI" id="CHEBI:57540"/>
    </ligand>
</feature>
<dbReference type="SMART" id="SM00292">
    <property type="entry name" value="BRCT"/>
    <property type="match status" value="1"/>
</dbReference>
<dbReference type="FunFam" id="3.30.470.30:FF:000001">
    <property type="entry name" value="DNA ligase"/>
    <property type="match status" value="1"/>
</dbReference>
<dbReference type="FunFam" id="2.40.50.140:FF:000012">
    <property type="entry name" value="DNA ligase"/>
    <property type="match status" value="1"/>
</dbReference>
<dbReference type="PROSITE" id="PS01056">
    <property type="entry name" value="DNA_LIGASE_N2"/>
    <property type="match status" value="1"/>
</dbReference>
<comment type="function">
    <text evidence="1 14">DNA ligase that catalyzes the formation of phosphodiester linkages between 5'-phosphoryl and 3'-hydroxyl groups in double-stranded DNA using NAD as a coenzyme and as the energy source for the reaction. It is essential for DNA replication and repair of damaged DNA.</text>
</comment>
<dbReference type="Pfam" id="PF03119">
    <property type="entry name" value="DNA_ligase_ZBD"/>
    <property type="match status" value="1"/>
</dbReference>
<dbReference type="InterPro" id="IPR003583">
    <property type="entry name" value="Hlx-hairpin-Hlx_DNA-bd_motif"/>
</dbReference>
<dbReference type="InterPro" id="IPR018239">
    <property type="entry name" value="DNA_ligase_AS"/>
</dbReference>
<feature type="binding site" evidence="14">
    <location>
        <position position="303"/>
    </location>
    <ligand>
        <name>NAD(+)</name>
        <dbReference type="ChEBI" id="CHEBI:57540"/>
    </ligand>
</feature>
<dbReference type="InterPro" id="IPR033136">
    <property type="entry name" value="DNA_ligase_CS"/>
</dbReference>
<feature type="binding site" evidence="14">
    <location>
        <position position="327"/>
    </location>
    <ligand>
        <name>NAD(+)</name>
        <dbReference type="ChEBI" id="CHEBI:57540"/>
    </ligand>
</feature>
<feature type="domain" description="BRCT" evidence="16">
    <location>
        <begin position="605"/>
        <end position="683"/>
    </location>
</feature>
<dbReference type="InterPro" id="IPR012340">
    <property type="entry name" value="NA-bd_OB-fold"/>
</dbReference>
<dbReference type="Gene3D" id="2.40.50.140">
    <property type="entry name" value="Nucleic acid-binding proteins"/>
    <property type="match status" value="1"/>
</dbReference>
<dbReference type="Pfam" id="PF01653">
    <property type="entry name" value="DNA_ligase_aden"/>
    <property type="match status" value="1"/>
</dbReference>
<dbReference type="InterPro" id="IPR004150">
    <property type="entry name" value="NAD_DNA_ligase_OB"/>
</dbReference>
<dbReference type="InterPro" id="IPR013839">
    <property type="entry name" value="DNAligase_adenylation"/>
</dbReference>
<feature type="binding site" evidence="14">
    <location>
        <position position="421"/>
    </location>
    <ligand>
        <name>Zn(2+)</name>
        <dbReference type="ChEBI" id="CHEBI:29105"/>
    </ligand>
</feature>
<dbReference type="SMART" id="SM00532">
    <property type="entry name" value="LIGANc"/>
    <property type="match status" value="1"/>
</dbReference>
<dbReference type="InterPro" id="IPR036420">
    <property type="entry name" value="BRCT_dom_sf"/>
</dbReference>
<dbReference type="Pfam" id="PF00533">
    <property type="entry name" value="BRCT"/>
    <property type="match status" value="1"/>
</dbReference>
<evidence type="ECO:0000256" key="12">
    <source>
        <dbReference type="ARBA" id="ARBA00034005"/>
    </source>
</evidence>
<dbReference type="FunFam" id="1.10.150.20:FF:000007">
    <property type="entry name" value="DNA ligase"/>
    <property type="match status" value="1"/>
</dbReference>
<dbReference type="Pfam" id="PF14520">
    <property type="entry name" value="HHH_5"/>
    <property type="match status" value="1"/>
</dbReference>
<dbReference type="Gene3D" id="3.40.50.10190">
    <property type="entry name" value="BRCT domain"/>
    <property type="match status" value="1"/>
</dbReference>
<dbReference type="GO" id="GO:0005829">
    <property type="term" value="C:cytosol"/>
    <property type="evidence" value="ECO:0007669"/>
    <property type="project" value="TreeGrafter"/>
</dbReference>
<keyword evidence="7 14" id="KW-0227">DNA damage</keyword>
<dbReference type="GO" id="GO:0003677">
    <property type="term" value="F:DNA binding"/>
    <property type="evidence" value="ECO:0007669"/>
    <property type="project" value="InterPro"/>
</dbReference>
<evidence type="ECO:0000256" key="5">
    <source>
        <dbReference type="ARBA" id="ARBA00022705"/>
    </source>
</evidence>
<feature type="binding site" evidence="14">
    <location>
        <position position="126"/>
    </location>
    <ligand>
        <name>NAD(+)</name>
        <dbReference type="ChEBI" id="CHEBI:57540"/>
    </ligand>
</feature>
<dbReference type="GO" id="GO:0003911">
    <property type="term" value="F:DNA ligase (NAD+) activity"/>
    <property type="evidence" value="ECO:0007669"/>
    <property type="project" value="UniProtKB-UniRule"/>
</dbReference>
<dbReference type="PROSITE" id="PS50172">
    <property type="entry name" value="BRCT"/>
    <property type="match status" value="1"/>
</dbReference>
<dbReference type="Gene3D" id="6.20.10.30">
    <property type="match status" value="1"/>
</dbReference>
<dbReference type="SUPFAM" id="SSF56091">
    <property type="entry name" value="DNA ligase/mRNA capping enzyme, catalytic domain"/>
    <property type="match status" value="1"/>
</dbReference>
<evidence type="ECO:0000256" key="15">
    <source>
        <dbReference type="RuleBase" id="RU000618"/>
    </source>
</evidence>
<evidence type="ECO:0000256" key="10">
    <source>
        <dbReference type="ARBA" id="ARBA00023027"/>
    </source>
</evidence>
<dbReference type="InterPro" id="IPR010994">
    <property type="entry name" value="RuvA_2-like"/>
</dbReference>
<evidence type="ECO:0000256" key="6">
    <source>
        <dbReference type="ARBA" id="ARBA00022723"/>
    </source>
</evidence>
<dbReference type="InterPro" id="IPR001357">
    <property type="entry name" value="BRCT_dom"/>
</dbReference>
<dbReference type="NCBIfam" id="TIGR00575">
    <property type="entry name" value="dnlj"/>
    <property type="match status" value="1"/>
</dbReference>
<dbReference type="Gene3D" id="1.10.150.20">
    <property type="entry name" value="5' to 3' exonuclease, C-terminal subdomain"/>
    <property type="match status" value="2"/>
</dbReference>
<protein>
    <recommendedName>
        <fullName evidence="3 14">DNA ligase</fullName>
        <ecNumber evidence="2 14">6.5.1.2</ecNumber>
    </recommendedName>
    <alternativeName>
        <fullName evidence="14">Polydeoxyribonucleotide synthase [NAD(+)]</fullName>
    </alternativeName>
</protein>
<feature type="binding site" evidence="14">
    <location>
        <position position="445"/>
    </location>
    <ligand>
        <name>Zn(2+)</name>
        <dbReference type="ChEBI" id="CHEBI:29105"/>
    </ligand>
</feature>
<dbReference type="OrthoDB" id="9759736at2"/>
<evidence type="ECO:0000256" key="2">
    <source>
        <dbReference type="ARBA" id="ARBA00012722"/>
    </source>
</evidence>
<dbReference type="Proteomes" id="UP000239239">
    <property type="component" value="Unassembled WGS sequence"/>
</dbReference>
<dbReference type="Pfam" id="PF12826">
    <property type="entry name" value="HHH_2"/>
    <property type="match status" value="1"/>
</dbReference>
<comment type="caution">
    <text evidence="17">The sequence shown here is derived from an EMBL/GenBank/DDBJ whole genome shotgun (WGS) entry which is preliminary data.</text>
</comment>